<dbReference type="Pfam" id="PF01852">
    <property type="entry name" value="START"/>
    <property type="match status" value="1"/>
</dbReference>
<dbReference type="AlphaFoldDB" id="A0A0R2SUZ6"/>
<dbReference type="Gene3D" id="3.30.530.20">
    <property type="match status" value="1"/>
</dbReference>
<dbReference type="InterPro" id="IPR051213">
    <property type="entry name" value="START_lipid_transfer"/>
</dbReference>
<feature type="domain" description="START" evidence="2">
    <location>
        <begin position="33"/>
        <end position="201"/>
    </location>
</feature>
<evidence type="ECO:0000313" key="4">
    <source>
        <dbReference type="Proteomes" id="UP000051242"/>
    </source>
</evidence>
<keyword evidence="1" id="KW-0732">Signal</keyword>
<name>A0A0R2SUZ6_9GAMM</name>
<dbReference type="PROSITE" id="PS50848">
    <property type="entry name" value="START"/>
    <property type="match status" value="1"/>
</dbReference>
<dbReference type="PIRSF" id="PIRSF039033">
    <property type="entry name" value="START_dom"/>
    <property type="match status" value="1"/>
</dbReference>
<evidence type="ECO:0000259" key="2">
    <source>
        <dbReference type="PROSITE" id="PS50848"/>
    </source>
</evidence>
<dbReference type="PANTHER" id="PTHR19308:SF14">
    <property type="entry name" value="START DOMAIN-CONTAINING PROTEIN"/>
    <property type="match status" value="1"/>
</dbReference>
<comment type="caution">
    <text evidence="3">The sequence shown here is derived from an EMBL/GenBank/DDBJ whole genome shotgun (WGS) entry which is preliminary data.</text>
</comment>
<dbReference type="Proteomes" id="UP000051242">
    <property type="component" value="Unassembled WGS sequence"/>
</dbReference>
<dbReference type="GO" id="GO:0008289">
    <property type="term" value="F:lipid binding"/>
    <property type="evidence" value="ECO:0007669"/>
    <property type="project" value="InterPro"/>
</dbReference>
<evidence type="ECO:0000313" key="3">
    <source>
        <dbReference type="EMBL" id="KRO78711.1"/>
    </source>
</evidence>
<dbReference type="InterPro" id="IPR023393">
    <property type="entry name" value="START-like_dom_sf"/>
</dbReference>
<proteinExistence type="predicted"/>
<sequence>MQLSTCRETCLLVGMKAIACLLCAALFVTPARASAQEADWQLRKEQGGIRVFTREQQGSNFAAVRAEMILEDVRLSSLVALIDDPSACALLEARCAASYTVERVSATEQFVYRHNDMPFPIKDRDVVMHFVWTQDPVSGVVVLDNRNIDGVLPENPRRIRLPSAISGWRFEPLGDGRVLASSEGHLEPGASLPAWLLNSLLVDAPFNTMEAVAAAVKLPRYREVQLDFIVERD</sequence>
<feature type="signal peptide" evidence="1">
    <location>
        <begin position="1"/>
        <end position="35"/>
    </location>
</feature>
<dbReference type="GO" id="GO:0005737">
    <property type="term" value="C:cytoplasm"/>
    <property type="evidence" value="ECO:0007669"/>
    <property type="project" value="UniProtKB-ARBA"/>
</dbReference>
<reference evidence="3 4" key="1">
    <citation type="submission" date="2015-10" db="EMBL/GenBank/DDBJ databases">
        <title>Metagenome-Assembled Genomes uncover a global brackish microbiome.</title>
        <authorList>
            <person name="Hugerth L.W."/>
            <person name="Larsson J."/>
            <person name="Alneberg J."/>
            <person name="Lindh M.V."/>
            <person name="Legrand C."/>
            <person name="Pinhassi J."/>
            <person name="Andersson A.F."/>
        </authorList>
    </citation>
    <scope>NUCLEOTIDE SEQUENCE [LARGE SCALE GENOMIC DNA]</scope>
    <source>
        <strain evidence="3">BACL22 MAG-120619-bin3</strain>
    </source>
</reference>
<dbReference type="PANTHER" id="PTHR19308">
    <property type="entry name" value="PHOSPHATIDYLCHOLINE TRANSFER PROTEIN"/>
    <property type="match status" value="1"/>
</dbReference>
<feature type="chain" id="PRO_5006424024" description="START domain-containing protein" evidence="1">
    <location>
        <begin position="36"/>
        <end position="233"/>
    </location>
</feature>
<dbReference type="InterPro" id="IPR002913">
    <property type="entry name" value="START_lipid-bd_dom"/>
</dbReference>
<organism evidence="3 4">
    <name type="scientific">OM182 bacterium BACL3 MAG-120619-bin3</name>
    <dbReference type="NCBI Taxonomy" id="1655593"/>
    <lineage>
        <taxon>Bacteria</taxon>
        <taxon>Pseudomonadati</taxon>
        <taxon>Pseudomonadota</taxon>
        <taxon>Gammaproteobacteria</taxon>
        <taxon>OMG group</taxon>
        <taxon>OM182 clade</taxon>
    </lineage>
</organism>
<dbReference type="EMBL" id="LICD01000294">
    <property type="protein sequence ID" value="KRO78711.1"/>
    <property type="molecule type" value="Genomic_DNA"/>
</dbReference>
<dbReference type="InterPro" id="IPR028347">
    <property type="entry name" value="START_dom_prot"/>
</dbReference>
<accession>A0A0R2SUZ6</accession>
<evidence type="ECO:0000256" key="1">
    <source>
        <dbReference type="SAM" id="SignalP"/>
    </source>
</evidence>
<gene>
    <name evidence="3" type="ORF">ABR85_09480</name>
</gene>
<dbReference type="SUPFAM" id="SSF55961">
    <property type="entry name" value="Bet v1-like"/>
    <property type="match status" value="1"/>
</dbReference>
<protein>
    <recommendedName>
        <fullName evidence="2">START domain-containing protein</fullName>
    </recommendedName>
</protein>